<dbReference type="InterPro" id="IPR043519">
    <property type="entry name" value="NT_sf"/>
</dbReference>
<name>A0A7T1T5M8_9ACTN</name>
<accession>A0A7T1T5M8</accession>
<dbReference type="InterPro" id="IPR011991">
    <property type="entry name" value="ArsR-like_HTH"/>
</dbReference>
<protein>
    <submittedName>
        <fullName evidence="1">ArsR family transcriptional regulator</fullName>
    </submittedName>
</protein>
<sequence>MKTSPPLLPLLRSRLQGELLALVLLHPEREYSLTELARELGASHTAVMREVNRLAEAGVLTSRNVGRTRLVAVRSDTPLVRPLTELIAMSFGPVPLLTESLREIDGVERAFIYGSWAARYLGEPGQQPADVDVLVVGSPDPDELFDAAERAGRDLQREVNIHRVTASSWNSPTSDPFLTSVRERPLVELQLDQGQGASP</sequence>
<dbReference type="Proteomes" id="UP000595046">
    <property type="component" value="Chromosome"/>
</dbReference>
<reference evidence="2" key="1">
    <citation type="submission" date="2020-02" db="EMBL/GenBank/DDBJ databases">
        <title>Streptomyces sp. ASO4wet.</title>
        <authorList>
            <person name="Risdian C."/>
            <person name="Landwehr W."/>
            <person name="Schupp P."/>
            <person name="Wink J."/>
        </authorList>
    </citation>
    <scope>NUCLEOTIDE SEQUENCE [LARGE SCALE GENOMIC DNA]</scope>
    <source>
        <strain evidence="2">ASO4wet</strain>
    </source>
</reference>
<dbReference type="CDD" id="cd05403">
    <property type="entry name" value="NT_KNTase_like"/>
    <property type="match status" value="1"/>
</dbReference>
<dbReference type="RefSeq" id="WP_197350680.1">
    <property type="nucleotide sequence ID" value="NZ_CP048882.1"/>
</dbReference>
<dbReference type="InterPro" id="IPR036390">
    <property type="entry name" value="WH_DNA-bd_sf"/>
</dbReference>
<dbReference type="SUPFAM" id="SSF46785">
    <property type="entry name" value="Winged helix' DNA-binding domain"/>
    <property type="match status" value="1"/>
</dbReference>
<proteinExistence type="predicted"/>
<evidence type="ECO:0000313" key="2">
    <source>
        <dbReference type="Proteomes" id="UP000595046"/>
    </source>
</evidence>
<dbReference type="Gene3D" id="1.10.10.10">
    <property type="entry name" value="Winged helix-like DNA-binding domain superfamily/Winged helix DNA-binding domain"/>
    <property type="match status" value="1"/>
</dbReference>
<organism evidence="1 2">
    <name type="scientific">Streptomyces bathyalis</name>
    <dbReference type="NCBI Taxonomy" id="2710756"/>
    <lineage>
        <taxon>Bacteria</taxon>
        <taxon>Bacillati</taxon>
        <taxon>Actinomycetota</taxon>
        <taxon>Actinomycetes</taxon>
        <taxon>Kitasatosporales</taxon>
        <taxon>Streptomycetaceae</taxon>
        <taxon>Streptomyces</taxon>
    </lineage>
</organism>
<dbReference type="InterPro" id="IPR036388">
    <property type="entry name" value="WH-like_DNA-bd_sf"/>
</dbReference>
<keyword evidence="2" id="KW-1185">Reference proteome</keyword>
<dbReference type="CDD" id="cd00090">
    <property type="entry name" value="HTH_ARSR"/>
    <property type="match status" value="1"/>
</dbReference>
<evidence type="ECO:0000313" key="1">
    <source>
        <dbReference type="EMBL" id="QPP06861.1"/>
    </source>
</evidence>
<gene>
    <name evidence="1" type="ORF">G4Z16_11170</name>
</gene>
<dbReference type="EMBL" id="CP048882">
    <property type="protein sequence ID" value="QPP06861.1"/>
    <property type="molecule type" value="Genomic_DNA"/>
</dbReference>
<dbReference type="KEGG" id="sbat:G4Z16_11170"/>
<dbReference type="Gene3D" id="3.30.460.10">
    <property type="entry name" value="Beta Polymerase, domain 2"/>
    <property type="match status" value="1"/>
</dbReference>
<dbReference type="AlphaFoldDB" id="A0A7T1T5M8"/>